<organism evidence="2 3">
    <name type="scientific">Lacticaseibacillus camelliae DSM 22697 = JCM 13995</name>
    <dbReference type="NCBI Taxonomy" id="1423730"/>
    <lineage>
        <taxon>Bacteria</taxon>
        <taxon>Bacillati</taxon>
        <taxon>Bacillota</taxon>
        <taxon>Bacilli</taxon>
        <taxon>Lactobacillales</taxon>
        <taxon>Lactobacillaceae</taxon>
        <taxon>Lacticaseibacillus</taxon>
    </lineage>
</organism>
<keyword evidence="1" id="KW-0732">Signal</keyword>
<dbReference type="Proteomes" id="UP000050865">
    <property type="component" value="Unassembled WGS sequence"/>
</dbReference>
<dbReference type="STRING" id="1423730.FC75_GL002241"/>
<dbReference type="EMBL" id="AYZJ01000050">
    <property type="protein sequence ID" value="KRN21439.1"/>
    <property type="molecule type" value="Genomic_DNA"/>
</dbReference>
<gene>
    <name evidence="2" type="ORF">FC75_GL002241</name>
</gene>
<evidence type="ECO:0000313" key="2">
    <source>
        <dbReference type="EMBL" id="KRN21439.1"/>
    </source>
</evidence>
<evidence type="ECO:0000313" key="3">
    <source>
        <dbReference type="Proteomes" id="UP000050865"/>
    </source>
</evidence>
<dbReference type="Gene3D" id="3.90.1010.20">
    <property type="match status" value="2"/>
</dbReference>
<dbReference type="PATRIC" id="fig|1423730.4.peg.2329"/>
<name>A0A0R2EYF3_9LACO</name>
<proteinExistence type="predicted"/>
<reference evidence="2 3" key="1">
    <citation type="journal article" date="2015" name="Genome Announc.">
        <title>Expanding the biotechnology potential of lactobacilli through comparative genomics of 213 strains and associated genera.</title>
        <authorList>
            <person name="Sun Z."/>
            <person name="Harris H.M."/>
            <person name="McCann A."/>
            <person name="Guo C."/>
            <person name="Argimon S."/>
            <person name="Zhang W."/>
            <person name="Yang X."/>
            <person name="Jeffery I.B."/>
            <person name="Cooney J.C."/>
            <person name="Kagawa T.F."/>
            <person name="Liu W."/>
            <person name="Song Y."/>
            <person name="Salvetti E."/>
            <person name="Wrobel A."/>
            <person name="Rasinkangas P."/>
            <person name="Parkhill J."/>
            <person name="Rea M.C."/>
            <person name="O'Sullivan O."/>
            <person name="Ritari J."/>
            <person name="Douillard F.P."/>
            <person name="Paul Ross R."/>
            <person name="Yang R."/>
            <person name="Briner A.E."/>
            <person name="Felis G.E."/>
            <person name="de Vos W.M."/>
            <person name="Barrangou R."/>
            <person name="Klaenhammer T.R."/>
            <person name="Caufield P.W."/>
            <person name="Cui Y."/>
            <person name="Zhang H."/>
            <person name="O'Toole P.W."/>
        </authorList>
    </citation>
    <scope>NUCLEOTIDE SEQUENCE [LARGE SCALE GENOMIC DNA]</scope>
    <source>
        <strain evidence="2 3">DSM 22697</strain>
    </source>
</reference>
<dbReference type="RefSeq" id="WP_056989650.1">
    <property type="nucleotide sequence ID" value="NZ_AYZJ01000050.1"/>
</dbReference>
<feature type="chain" id="PRO_5039185790" description="Peptidoglycan-binding protein" evidence="1">
    <location>
        <begin position="19"/>
        <end position="371"/>
    </location>
</feature>
<accession>A0A0R2EYF3</accession>
<dbReference type="PROSITE" id="PS51257">
    <property type="entry name" value="PROKAR_LIPOPROTEIN"/>
    <property type="match status" value="1"/>
</dbReference>
<keyword evidence="3" id="KW-1185">Reference proteome</keyword>
<evidence type="ECO:0000256" key="1">
    <source>
        <dbReference type="SAM" id="SignalP"/>
    </source>
</evidence>
<dbReference type="AlphaFoldDB" id="A0A0R2EYF3"/>
<protein>
    <recommendedName>
        <fullName evidence="4">Peptidoglycan-binding protein</fullName>
    </recommendedName>
</protein>
<sequence>MKKITIIGATILMTLSLAACGNSSSSSDSSSKSSSAKTAPKAAKVKISTGAVKDATVPGKGTLVMRQLYAAPHGKQSFAAVTVTLNGDTIVDAKIDEFQYVAKSADWTAVPNGDSDFGKGFPKGQILIAKYQNSKPYSALMKKEAKATHTWQENANAIESFVKGKTIDEVKTAVGDVGATKKVSDVVSGATFVDTKGYLQAIYDAATTGMVSTGIETTDNNVTTGQTLAAPHGKQSFAIVTVAMQGDKIADTFVDEFQYVPSSDFGGVPNSDSDFGKTTKAGTVLGSKRANDDAYSSLMKKEAKATHTWQENADAINDFAKGKTIAQLEAATKELDGKTKKSDITDVVSGATFADTDGYLKSIIDAAKLAK</sequence>
<comment type="caution">
    <text evidence="2">The sequence shown here is derived from an EMBL/GenBank/DDBJ whole genome shotgun (WGS) entry which is preliminary data.</text>
</comment>
<evidence type="ECO:0008006" key="4">
    <source>
        <dbReference type="Google" id="ProtNLM"/>
    </source>
</evidence>
<feature type="signal peptide" evidence="1">
    <location>
        <begin position="1"/>
        <end position="18"/>
    </location>
</feature>